<protein>
    <recommendedName>
        <fullName evidence="3">Flagellar associated protein</fullName>
    </recommendedName>
</protein>
<organism evidence="1 2">
    <name type="scientific">Volvox africanus</name>
    <dbReference type="NCBI Taxonomy" id="51714"/>
    <lineage>
        <taxon>Eukaryota</taxon>
        <taxon>Viridiplantae</taxon>
        <taxon>Chlorophyta</taxon>
        <taxon>core chlorophytes</taxon>
        <taxon>Chlorophyceae</taxon>
        <taxon>CS clade</taxon>
        <taxon>Chlamydomonadales</taxon>
        <taxon>Volvocaceae</taxon>
        <taxon>Volvox</taxon>
    </lineage>
</organism>
<evidence type="ECO:0000313" key="1">
    <source>
        <dbReference type="EMBL" id="GIL49087.1"/>
    </source>
</evidence>
<gene>
    <name evidence="1" type="ORF">Vafri_5555</name>
</gene>
<proteinExistence type="predicted"/>
<keyword evidence="2" id="KW-1185">Reference proteome</keyword>
<accession>A0A8J4AWE1</accession>
<name>A0A8J4AWE1_9CHLO</name>
<evidence type="ECO:0000313" key="2">
    <source>
        <dbReference type="Proteomes" id="UP000747399"/>
    </source>
</evidence>
<dbReference type="EMBL" id="BNCO01000006">
    <property type="protein sequence ID" value="GIL49087.1"/>
    <property type="molecule type" value="Genomic_DNA"/>
</dbReference>
<sequence>MTYHDPGISYSTFGTSFYAKRKNTPAYSIGHGEKERLPEHLMVIEAVPGPGTYSADPTALQRSGPLVKPGLYANTKWAVDSTARTDLGLPRHKYAMPPGPGRYLRSHSSHHLTGSTQMVSTWRNALRSGWQDYSPRECQTPVVLSREHERERYGTHSPGPMTAVPVDSMGRQLTSNRTTQPRCTFGRSERFSSVAMRMAQSVPGPGSYNH</sequence>
<dbReference type="PANTHER" id="PTHR40429">
    <property type="entry name" value="FLAGELLAR ASSOCIATED PROTEIN"/>
    <property type="match status" value="1"/>
</dbReference>
<dbReference type="AlphaFoldDB" id="A0A8J4AWE1"/>
<comment type="caution">
    <text evidence="1">The sequence shown here is derived from an EMBL/GenBank/DDBJ whole genome shotgun (WGS) entry which is preliminary data.</text>
</comment>
<dbReference type="Proteomes" id="UP000747399">
    <property type="component" value="Unassembled WGS sequence"/>
</dbReference>
<dbReference type="PANTHER" id="PTHR40429:SF1">
    <property type="entry name" value="FLAGELLAR ASSOCIATED PROTEIN"/>
    <property type="match status" value="1"/>
</dbReference>
<reference evidence="1" key="1">
    <citation type="journal article" date="2021" name="Proc. Natl. Acad. Sci. U.S.A.">
        <title>Three genomes in the algal genus Volvox reveal the fate of a haploid sex-determining region after a transition to homothallism.</title>
        <authorList>
            <person name="Yamamoto K."/>
            <person name="Hamaji T."/>
            <person name="Kawai-Toyooka H."/>
            <person name="Matsuzaki R."/>
            <person name="Takahashi F."/>
            <person name="Nishimura Y."/>
            <person name="Kawachi M."/>
            <person name="Noguchi H."/>
            <person name="Minakuchi Y."/>
            <person name="Umen J.G."/>
            <person name="Toyoda A."/>
            <person name="Nozaki H."/>
        </authorList>
    </citation>
    <scope>NUCLEOTIDE SEQUENCE</scope>
    <source>
        <strain evidence="1">NIES-3780</strain>
    </source>
</reference>
<evidence type="ECO:0008006" key="3">
    <source>
        <dbReference type="Google" id="ProtNLM"/>
    </source>
</evidence>